<evidence type="ECO:0000313" key="2">
    <source>
        <dbReference type="Proteomes" id="UP000030748"/>
    </source>
</evidence>
<feature type="non-terminal residue" evidence="1">
    <location>
        <position position="30"/>
    </location>
</feature>
<accession>A0A022RGD6</accession>
<dbReference type="Proteomes" id="UP000030748">
    <property type="component" value="Unassembled WGS sequence"/>
</dbReference>
<name>A0A022RGD6_ERYGU</name>
<gene>
    <name evidence="1" type="ORF">MIMGU_mgv1a0208051mg</name>
</gene>
<dbReference type="EMBL" id="KI630456">
    <property type="protein sequence ID" value="EYU39064.1"/>
    <property type="molecule type" value="Genomic_DNA"/>
</dbReference>
<protein>
    <submittedName>
        <fullName evidence="1">Uncharacterized protein</fullName>
    </submittedName>
</protein>
<sequence>YSPIAYNGMDLGLDLKISTREIIQYLDAIF</sequence>
<feature type="non-terminal residue" evidence="1">
    <location>
        <position position="1"/>
    </location>
</feature>
<dbReference type="AlphaFoldDB" id="A0A022RGD6"/>
<reference evidence="1 2" key="1">
    <citation type="journal article" date="2013" name="Proc. Natl. Acad. Sci. U.S.A.">
        <title>Fine-scale variation in meiotic recombination in Mimulus inferred from population shotgun sequencing.</title>
        <authorList>
            <person name="Hellsten U."/>
            <person name="Wright K.M."/>
            <person name="Jenkins J."/>
            <person name="Shu S."/>
            <person name="Yuan Y."/>
            <person name="Wessler S.R."/>
            <person name="Schmutz J."/>
            <person name="Willis J.H."/>
            <person name="Rokhsar D.S."/>
        </authorList>
    </citation>
    <scope>NUCLEOTIDE SEQUENCE [LARGE SCALE GENOMIC DNA]</scope>
    <source>
        <strain evidence="2">cv. DUN x IM62</strain>
    </source>
</reference>
<evidence type="ECO:0000313" key="1">
    <source>
        <dbReference type="EMBL" id="EYU39064.1"/>
    </source>
</evidence>
<keyword evidence="2" id="KW-1185">Reference proteome</keyword>
<organism evidence="1 2">
    <name type="scientific">Erythranthe guttata</name>
    <name type="common">Yellow monkey flower</name>
    <name type="synonym">Mimulus guttatus</name>
    <dbReference type="NCBI Taxonomy" id="4155"/>
    <lineage>
        <taxon>Eukaryota</taxon>
        <taxon>Viridiplantae</taxon>
        <taxon>Streptophyta</taxon>
        <taxon>Embryophyta</taxon>
        <taxon>Tracheophyta</taxon>
        <taxon>Spermatophyta</taxon>
        <taxon>Magnoliopsida</taxon>
        <taxon>eudicotyledons</taxon>
        <taxon>Gunneridae</taxon>
        <taxon>Pentapetalae</taxon>
        <taxon>asterids</taxon>
        <taxon>lamiids</taxon>
        <taxon>Lamiales</taxon>
        <taxon>Phrymaceae</taxon>
        <taxon>Erythranthe</taxon>
    </lineage>
</organism>
<proteinExistence type="predicted"/>